<dbReference type="RefSeq" id="WP_379483816.1">
    <property type="nucleotide sequence ID" value="NZ_JBHMCF010000025.1"/>
</dbReference>
<keyword evidence="2" id="KW-1133">Transmembrane helix</keyword>
<dbReference type="Proteomes" id="UP001589568">
    <property type="component" value="Unassembled WGS sequence"/>
</dbReference>
<proteinExistence type="predicted"/>
<evidence type="ECO:0000256" key="2">
    <source>
        <dbReference type="SAM" id="Phobius"/>
    </source>
</evidence>
<comment type="caution">
    <text evidence="3">The sequence shown here is derived from an EMBL/GenBank/DDBJ whole genome shotgun (WGS) entry which is preliminary data.</text>
</comment>
<accession>A0ABV5NPY1</accession>
<evidence type="ECO:0000313" key="3">
    <source>
        <dbReference type="EMBL" id="MFB9472378.1"/>
    </source>
</evidence>
<reference evidence="3 4" key="1">
    <citation type="submission" date="2024-09" db="EMBL/GenBank/DDBJ databases">
        <authorList>
            <person name="Sun Q."/>
            <person name="Mori K."/>
        </authorList>
    </citation>
    <scope>NUCLEOTIDE SEQUENCE [LARGE SCALE GENOMIC DNA]</scope>
    <source>
        <strain evidence="3 4">JCM 3324</strain>
    </source>
</reference>
<protein>
    <submittedName>
        <fullName evidence="3">Uncharacterized protein</fullName>
    </submittedName>
</protein>
<gene>
    <name evidence="3" type="ORF">ACFFR3_22950</name>
</gene>
<evidence type="ECO:0000313" key="4">
    <source>
        <dbReference type="Proteomes" id="UP001589568"/>
    </source>
</evidence>
<keyword evidence="2" id="KW-0472">Membrane</keyword>
<dbReference type="EMBL" id="JBHMCF010000025">
    <property type="protein sequence ID" value="MFB9472378.1"/>
    <property type="molecule type" value="Genomic_DNA"/>
</dbReference>
<organism evidence="3 4">
    <name type="scientific">Nonomuraea salmonea</name>
    <dbReference type="NCBI Taxonomy" id="46181"/>
    <lineage>
        <taxon>Bacteria</taxon>
        <taxon>Bacillati</taxon>
        <taxon>Actinomycetota</taxon>
        <taxon>Actinomycetes</taxon>
        <taxon>Streptosporangiales</taxon>
        <taxon>Streptosporangiaceae</taxon>
        <taxon>Nonomuraea</taxon>
    </lineage>
</organism>
<sequence length="175" mass="18906">MFGLDALESILLVLLLVILGLGISRWMGQRKASRIYVGLDLMTPVDVQVRAHDLIEAGRFHDAVDLIRKESQVSGPTALEVAKVLRAGGVLPGFPVFDEDDLPTRIRKLIEAGHRKQAVFLARSTEDMSQPEAEAFVDALSGEPNAGRSSGGAPVQQSVTDGVVVDRSCRLPPPR</sequence>
<keyword evidence="4" id="KW-1185">Reference proteome</keyword>
<name>A0ABV5NPY1_9ACTN</name>
<keyword evidence="2" id="KW-0812">Transmembrane</keyword>
<evidence type="ECO:0000256" key="1">
    <source>
        <dbReference type="SAM" id="MobiDB-lite"/>
    </source>
</evidence>
<feature type="region of interest" description="Disordered" evidence="1">
    <location>
        <begin position="139"/>
        <end position="175"/>
    </location>
</feature>
<feature type="transmembrane region" description="Helical" evidence="2">
    <location>
        <begin position="6"/>
        <end position="24"/>
    </location>
</feature>